<sequence length="85" mass="9547">MQITAELDNQHLEKLQALEKALRKNTSELISLAIDEIYQRQAPSLLSEGQKAYQIMQQTGFIGSMAGDGSLSENYKDVLDWSDKT</sequence>
<evidence type="ECO:0000313" key="1">
    <source>
        <dbReference type="EMBL" id="MCQ8130741.1"/>
    </source>
</evidence>
<comment type="caution">
    <text evidence="1">The sequence shown here is derived from an EMBL/GenBank/DDBJ whole genome shotgun (WGS) entry which is preliminary data.</text>
</comment>
<evidence type="ECO:0008006" key="3">
    <source>
        <dbReference type="Google" id="ProtNLM"/>
    </source>
</evidence>
<gene>
    <name evidence="1" type="ORF">NP596_19965</name>
</gene>
<evidence type="ECO:0000313" key="2">
    <source>
        <dbReference type="Proteomes" id="UP001524586"/>
    </source>
</evidence>
<organism evidence="1 2">
    <name type="scientific">Methylomonas rivi</name>
    <dbReference type="NCBI Taxonomy" id="2952226"/>
    <lineage>
        <taxon>Bacteria</taxon>
        <taxon>Pseudomonadati</taxon>
        <taxon>Pseudomonadota</taxon>
        <taxon>Gammaproteobacteria</taxon>
        <taxon>Methylococcales</taxon>
        <taxon>Methylococcaceae</taxon>
        <taxon>Methylomonas</taxon>
    </lineage>
</organism>
<dbReference type="EMBL" id="JANIBK010000216">
    <property type="protein sequence ID" value="MCQ8130741.1"/>
    <property type="molecule type" value="Genomic_DNA"/>
</dbReference>
<dbReference type="Proteomes" id="UP001524586">
    <property type="component" value="Unassembled WGS sequence"/>
</dbReference>
<protein>
    <recommendedName>
        <fullName evidence="3">CopG family transcriptional regulator</fullName>
    </recommendedName>
</protein>
<accession>A0ABT1UA57</accession>
<keyword evidence="2" id="KW-1185">Reference proteome</keyword>
<dbReference type="RefSeq" id="WP_256617152.1">
    <property type="nucleotide sequence ID" value="NZ_JANIBK010000216.1"/>
</dbReference>
<proteinExistence type="predicted"/>
<name>A0ABT1UA57_9GAMM</name>
<reference evidence="1 2" key="1">
    <citation type="submission" date="2022-07" db="EMBL/GenBank/DDBJ databases">
        <title>Methylomonas rivi sp. nov., Methylomonas rosea sp. nov., Methylomonas aureus sp. nov. and Methylomonas subterranea sp. nov., four novel methanotrophs isolated from a freshwater creek and the deep terrestrial subsurface.</title>
        <authorList>
            <person name="Abin C."/>
            <person name="Sankaranarayanan K."/>
            <person name="Garner C."/>
            <person name="Sindelar R."/>
            <person name="Kotary K."/>
            <person name="Garner R."/>
            <person name="Barclay S."/>
            <person name="Lawson P."/>
            <person name="Krumholz L."/>
        </authorList>
    </citation>
    <scope>NUCLEOTIDE SEQUENCE [LARGE SCALE GENOMIC DNA]</scope>
    <source>
        <strain evidence="1 2">WSC-6</strain>
    </source>
</reference>